<reference evidence="4 5" key="1">
    <citation type="journal article" date="2007" name="J. Bacteriol.">
        <title>Whole-genome analysis of the methyl tert-butyl ether-degrading beta-proteobacterium Methylibium petroleiphilum PM1.</title>
        <authorList>
            <person name="Kane S.R."/>
            <person name="Chakicherla A.Y."/>
            <person name="Chain P.S.G."/>
            <person name="Schmidt R."/>
            <person name="Shin M.W."/>
            <person name="Legler T.C."/>
            <person name="Scow K.M."/>
            <person name="Larimer F.W."/>
            <person name="Lucas S.M."/>
            <person name="Richardson P.M."/>
            <person name="Hristova K.R."/>
        </authorList>
    </citation>
    <scope>NUCLEOTIDE SEQUENCE [LARGE SCALE GENOMIC DNA]</scope>
    <source>
        <strain evidence="5">ATCC BAA-1232 / LMG 22953 / PM1</strain>
        <plasmid evidence="4 5">RPME01</plasmid>
    </source>
</reference>
<dbReference type="Proteomes" id="UP000000366">
    <property type="component" value="Plasmid RPME01"/>
</dbReference>
<dbReference type="InterPro" id="IPR014001">
    <property type="entry name" value="Helicase_ATP-bd"/>
</dbReference>
<keyword evidence="4" id="KW-0614">Plasmid</keyword>
<dbReference type="HOGENOM" id="CLU_000315_33_4_4"/>
<dbReference type="eggNOG" id="COG0553">
    <property type="taxonomic scope" value="Bacteria"/>
</dbReference>
<dbReference type="PROSITE" id="PS51194">
    <property type="entry name" value="HELICASE_CTER"/>
    <property type="match status" value="1"/>
</dbReference>
<dbReference type="RefSeq" id="WP_011831632.1">
    <property type="nucleotide sequence ID" value="NC_008826.1"/>
</dbReference>
<dbReference type="Gene3D" id="3.40.50.300">
    <property type="entry name" value="P-loop containing nucleotide triphosphate hydrolases"/>
    <property type="match status" value="1"/>
</dbReference>
<dbReference type="SUPFAM" id="SSF52540">
    <property type="entry name" value="P-loop containing nucleoside triphosphate hydrolases"/>
    <property type="match status" value="2"/>
</dbReference>
<keyword evidence="5" id="KW-1185">Reference proteome</keyword>
<feature type="domain" description="Helicase ATP-binding" evidence="2">
    <location>
        <begin position="115"/>
        <end position="289"/>
    </location>
</feature>
<dbReference type="Gene3D" id="3.40.50.10810">
    <property type="entry name" value="Tandem AAA-ATPase domain"/>
    <property type="match status" value="1"/>
</dbReference>
<dbReference type="PANTHER" id="PTHR45766">
    <property type="entry name" value="DNA ANNEALING HELICASE AND ENDONUCLEASE ZRANB3 FAMILY MEMBER"/>
    <property type="match status" value="1"/>
</dbReference>
<dbReference type="Pfam" id="PF00176">
    <property type="entry name" value="SNF2-rel_dom"/>
    <property type="match status" value="1"/>
</dbReference>
<geneLocation type="plasmid" evidence="4 5">
    <name>RPME01</name>
</geneLocation>
<dbReference type="AlphaFoldDB" id="A2SNA5"/>
<sequence length="585" mass="65345">MSGPANTFGTITHEGGRWRIECEPHVRTKLRRLFPQVDQRASEVVWLSDSAENSRDLLWFIDRYPMSVSPMKLLKGLSADHVEAESLVHQLLSRVRAPDPFELALPPRDYQAAAASLARIKSGLLLADDVGLGKTATAICPMVMPEYLPALVVTLSHLPPQWVNELQKFAPNLKVHILKSGRPYDLLERPKRRRGAPAQTALFDEELPRLPDVIVCNYHKLAGWAETLAGFIRFVVYDEVQELRVADSMKYAAAKLIASKARLRIGLSATPIYNYGSEFFNVIDVLLPGALGTREEFVREWCVDDRIKDTKAFGLYLKREGIMLRRTRKDVGRELPPCQAIPHTIQSDRAALDKIKTTAAELARVILADRQQYRGQKFMASEEFNGLLRQATGVAKAPYVAEFVRMVLASEEKVIVFAWHREVYALLMEALAEFKPVMYTGSESPRQKEEAKNAFINGDARVMLMSLRAGAGTDGLQHVCKVGIFAELDWSPGVHVQCIGRFHRDEQDEPSMAYFLLAEDGSDPVIADIVGLKKTQLEGVRDPDAELIEELEIDAGGVKRMAESYLAKLGQGAPVRTEAEEEALA</sequence>
<organism evidence="4 5">
    <name type="scientific">Methylibium petroleiphilum (strain ATCC BAA-1232 / LMG 22953 / PM1)</name>
    <dbReference type="NCBI Taxonomy" id="420662"/>
    <lineage>
        <taxon>Bacteria</taxon>
        <taxon>Pseudomonadati</taxon>
        <taxon>Pseudomonadota</taxon>
        <taxon>Betaproteobacteria</taxon>
        <taxon>Burkholderiales</taxon>
        <taxon>Sphaerotilaceae</taxon>
        <taxon>Methylibium</taxon>
    </lineage>
</organism>
<dbReference type="SMART" id="SM00487">
    <property type="entry name" value="DEXDc"/>
    <property type="match status" value="1"/>
</dbReference>
<dbReference type="InterPro" id="IPR049730">
    <property type="entry name" value="SNF2/RAD54-like_C"/>
</dbReference>
<dbReference type="GO" id="GO:0006281">
    <property type="term" value="P:DNA repair"/>
    <property type="evidence" value="ECO:0007669"/>
    <property type="project" value="TreeGrafter"/>
</dbReference>
<feature type="domain" description="Helicase C-terminal" evidence="3">
    <location>
        <begin position="402"/>
        <end position="548"/>
    </location>
</feature>
<evidence type="ECO:0000256" key="1">
    <source>
        <dbReference type="ARBA" id="ARBA00022801"/>
    </source>
</evidence>
<dbReference type="Pfam" id="PF00271">
    <property type="entry name" value="Helicase_C"/>
    <property type="match status" value="1"/>
</dbReference>
<keyword evidence="4" id="KW-0547">Nucleotide-binding</keyword>
<keyword evidence="4" id="KW-0347">Helicase</keyword>
<evidence type="ECO:0000259" key="3">
    <source>
        <dbReference type="PROSITE" id="PS51194"/>
    </source>
</evidence>
<evidence type="ECO:0000313" key="5">
    <source>
        <dbReference type="Proteomes" id="UP000000366"/>
    </source>
</evidence>
<dbReference type="PANTHER" id="PTHR45766:SF6">
    <property type="entry name" value="SWI_SNF-RELATED MATRIX-ASSOCIATED ACTIN-DEPENDENT REGULATOR OF CHROMATIN SUBFAMILY A-LIKE PROTEIN 1"/>
    <property type="match status" value="1"/>
</dbReference>
<dbReference type="InterPro" id="IPR038718">
    <property type="entry name" value="SNF2-like_sf"/>
</dbReference>
<dbReference type="GO" id="GO:0005524">
    <property type="term" value="F:ATP binding"/>
    <property type="evidence" value="ECO:0007669"/>
    <property type="project" value="InterPro"/>
</dbReference>
<dbReference type="InterPro" id="IPR027417">
    <property type="entry name" value="P-loop_NTPase"/>
</dbReference>
<protein>
    <submittedName>
        <fullName evidence="4">Superfamily II DNA/RNA helicases SNF2 family-like protein</fullName>
    </submittedName>
</protein>
<dbReference type="CDD" id="cd18793">
    <property type="entry name" value="SF2_C_SNF"/>
    <property type="match status" value="1"/>
</dbReference>
<dbReference type="EMBL" id="CP000556">
    <property type="protein sequence ID" value="ABM97044.1"/>
    <property type="molecule type" value="Genomic_DNA"/>
</dbReference>
<keyword evidence="4" id="KW-0067">ATP-binding</keyword>
<proteinExistence type="predicted"/>
<evidence type="ECO:0000313" key="4">
    <source>
        <dbReference type="EMBL" id="ABM97044.1"/>
    </source>
</evidence>
<evidence type="ECO:0000259" key="2">
    <source>
        <dbReference type="PROSITE" id="PS51192"/>
    </source>
</evidence>
<dbReference type="GO" id="GO:0031297">
    <property type="term" value="P:replication fork processing"/>
    <property type="evidence" value="ECO:0007669"/>
    <property type="project" value="TreeGrafter"/>
</dbReference>
<keyword evidence="1" id="KW-0378">Hydrolase</keyword>
<dbReference type="InterPro" id="IPR001650">
    <property type="entry name" value="Helicase_C-like"/>
</dbReference>
<name>A2SNA5_METPP</name>
<accession>A2SNA5</accession>
<dbReference type="GO" id="GO:0016787">
    <property type="term" value="F:hydrolase activity"/>
    <property type="evidence" value="ECO:0007669"/>
    <property type="project" value="UniProtKB-KW"/>
</dbReference>
<dbReference type="GO" id="GO:0004386">
    <property type="term" value="F:helicase activity"/>
    <property type="evidence" value="ECO:0007669"/>
    <property type="project" value="UniProtKB-KW"/>
</dbReference>
<dbReference type="KEGG" id="mpt:Mpe_B0269"/>
<dbReference type="PROSITE" id="PS51192">
    <property type="entry name" value="HELICASE_ATP_BIND_1"/>
    <property type="match status" value="1"/>
</dbReference>
<gene>
    <name evidence="4" type="ordered locus">Mpe_B0269</name>
</gene>
<dbReference type="InterPro" id="IPR000330">
    <property type="entry name" value="SNF2_N"/>
</dbReference>